<protein>
    <submittedName>
        <fullName evidence="3">Uncharacterized protein</fullName>
    </submittedName>
</protein>
<name>A0ABS5YLH8_9ACTN</name>
<keyword evidence="2" id="KW-1133">Transmembrane helix</keyword>
<sequence length="223" mass="23514">MTQGAQQPPGPRWHSKGWWQAVGGIAGVIAAVVAIGAWLLPRSADGDDDQVQPPPPTSTGRVSTPPSTPPPSTPPPSTPPPTSGPPSTPPATDEPTSGPEGTVKVRWSGDFLMHNVTGVDLDQPRPTTATGPKGNWDDGDLQYWNPEARDYALYAQPMAEWDGRSAPSWADCDNALETLAIGGIVPAGGDKLCVRTTGGRTAFVTIKSAEYDNLRLSITVWET</sequence>
<keyword evidence="2" id="KW-0812">Transmembrane</keyword>
<gene>
    <name evidence="3" type="ORF">KOI35_12400</name>
</gene>
<keyword evidence="2" id="KW-0472">Membrane</keyword>
<accession>A0ABS5YLH8</accession>
<evidence type="ECO:0000313" key="3">
    <source>
        <dbReference type="EMBL" id="MBU2664295.1"/>
    </source>
</evidence>
<feature type="transmembrane region" description="Helical" evidence="2">
    <location>
        <begin position="18"/>
        <end position="40"/>
    </location>
</feature>
<organism evidence="3 4">
    <name type="scientific">Paractinoplanes bogorensis</name>
    <dbReference type="NCBI Taxonomy" id="1610840"/>
    <lineage>
        <taxon>Bacteria</taxon>
        <taxon>Bacillati</taxon>
        <taxon>Actinomycetota</taxon>
        <taxon>Actinomycetes</taxon>
        <taxon>Micromonosporales</taxon>
        <taxon>Micromonosporaceae</taxon>
        <taxon>Paractinoplanes</taxon>
    </lineage>
</organism>
<evidence type="ECO:0000256" key="2">
    <source>
        <dbReference type="SAM" id="Phobius"/>
    </source>
</evidence>
<evidence type="ECO:0000313" key="4">
    <source>
        <dbReference type="Proteomes" id="UP001519654"/>
    </source>
</evidence>
<feature type="compositionally biased region" description="Pro residues" evidence="1">
    <location>
        <begin position="66"/>
        <end position="89"/>
    </location>
</feature>
<dbReference type="Proteomes" id="UP001519654">
    <property type="component" value="Unassembled WGS sequence"/>
</dbReference>
<dbReference type="EMBL" id="JAHKKG010000004">
    <property type="protein sequence ID" value="MBU2664295.1"/>
    <property type="molecule type" value="Genomic_DNA"/>
</dbReference>
<feature type="region of interest" description="Disordered" evidence="1">
    <location>
        <begin position="117"/>
        <end position="140"/>
    </location>
</feature>
<proteinExistence type="predicted"/>
<keyword evidence="4" id="KW-1185">Reference proteome</keyword>
<feature type="region of interest" description="Disordered" evidence="1">
    <location>
        <begin position="43"/>
        <end position="104"/>
    </location>
</feature>
<comment type="caution">
    <text evidence="3">The sequence shown here is derived from an EMBL/GenBank/DDBJ whole genome shotgun (WGS) entry which is preliminary data.</text>
</comment>
<evidence type="ECO:0000256" key="1">
    <source>
        <dbReference type="SAM" id="MobiDB-lite"/>
    </source>
</evidence>
<reference evidence="3 4" key="1">
    <citation type="submission" date="2021-06" db="EMBL/GenBank/DDBJ databases">
        <title>Actinoplanes lichenicola sp. nov., and Actinoplanes ovalisporus sp. nov., isolated from lichen in Thailand.</title>
        <authorList>
            <person name="Saeng-In P."/>
            <person name="Kanchanasin P."/>
            <person name="Yuki M."/>
            <person name="Kudo T."/>
            <person name="Ohkuma M."/>
            <person name="Phongsopitanun W."/>
            <person name="Tanasupawat S."/>
        </authorList>
    </citation>
    <scope>NUCLEOTIDE SEQUENCE [LARGE SCALE GENOMIC DNA]</scope>
    <source>
        <strain evidence="3 4">NBRC 110975</strain>
    </source>
</reference>
<dbReference type="RefSeq" id="WP_215786795.1">
    <property type="nucleotide sequence ID" value="NZ_JAHKKG010000004.1"/>
</dbReference>